<gene>
    <name evidence="1" type="ORF">JIN84_13415</name>
</gene>
<proteinExistence type="predicted"/>
<accession>A0A934R1F2</accession>
<dbReference type="Proteomes" id="UP000600139">
    <property type="component" value="Unassembled WGS sequence"/>
</dbReference>
<evidence type="ECO:0000313" key="2">
    <source>
        <dbReference type="Proteomes" id="UP000600139"/>
    </source>
</evidence>
<keyword evidence="2" id="KW-1185">Reference proteome</keyword>
<comment type="caution">
    <text evidence="1">The sequence shown here is derived from an EMBL/GenBank/DDBJ whole genome shotgun (WGS) entry which is preliminary data.</text>
</comment>
<organism evidence="1 2">
    <name type="scientific">Luteolibacter yonseiensis</name>
    <dbReference type="NCBI Taxonomy" id="1144680"/>
    <lineage>
        <taxon>Bacteria</taxon>
        <taxon>Pseudomonadati</taxon>
        <taxon>Verrucomicrobiota</taxon>
        <taxon>Verrucomicrobiia</taxon>
        <taxon>Verrucomicrobiales</taxon>
        <taxon>Verrucomicrobiaceae</taxon>
        <taxon>Luteolibacter</taxon>
    </lineage>
</organism>
<dbReference type="RefSeq" id="WP_200351551.1">
    <property type="nucleotide sequence ID" value="NZ_BAABHZ010000006.1"/>
</dbReference>
<protein>
    <submittedName>
        <fullName evidence="1">Uncharacterized protein</fullName>
    </submittedName>
</protein>
<reference evidence="1" key="1">
    <citation type="submission" date="2021-01" db="EMBL/GenBank/DDBJ databases">
        <title>Modified the classification status of verrucomicrobia.</title>
        <authorList>
            <person name="Feng X."/>
        </authorList>
    </citation>
    <scope>NUCLEOTIDE SEQUENCE</scope>
    <source>
        <strain evidence="1">JCM 18052</strain>
    </source>
</reference>
<dbReference type="EMBL" id="JAENIK010000011">
    <property type="protein sequence ID" value="MBK1816618.1"/>
    <property type="molecule type" value="Genomic_DNA"/>
</dbReference>
<name>A0A934R1F2_9BACT</name>
<sequence length="414" mass="44397">MPSKPEHLGAVISMDSLKTAAGEPLWPKSAFDGILAIADGKDAALPRFRINLPSEVRQMSVWKIAGVRFDPSAPGAGAEIIEKFGSDPQIRLILQPVTGNPPAPHDITIHLIYSFRSGTGAANGANLLPKAIPDEAAFLEVVRDLAAVKSVSASLNAPTSGREMGVHPGLASPSASAKVRKAMEDTLREHLPKGRLRAMAIMGLPNGQEPWIFVAVIVTPDGKCVVAPGFNMPDKEQKAQALSFLSGPEVLPVPVTNNRSPITNQSIVPLDMRRGVSTAVLFKDGLDLGAKAQIAKKGDDGRPVLDGEATNRDIVDIIGNPVRSHFFNTDCVSCHTETTRAELLKIKSGPFAFAKPPGLSKLGEPVTPKTQWNVRNFGWGPKSERIETVSRRAFNETAESAEFINKIYLPRLAP</sequence>
<dbReference type="AlphaFoldDB" id="A0A934R1F2"/>
<evidence type="ECO:0000313" key="1">
    <source>
        <dbReference type="EMBL" id="MBK1816618.1"/>
    </source>
</evidence>